<dbReference type="PROSITE" id="PS51123">
    <property type="entry name" value="OMPA_2"/>
    <property type="match status" value="1"/>
</dbReference>
<evidence type="ECO:0000256" key="2">
    <source>
        <dbReference type="PROSITE-ProRule" id="PRU00473"/>
    </source>
</evidence>
<dbReference type="Pfam" id="PF12849">
    <property type="entry name" value="PBP_like_2"/>
    <property type="match status" value="1"/>
</dbReference>
<feature type="signal peptide" evidence="3">
    <location>
        <begin position="1"/>
        <end position="25"/>
    </location>
</feature>
<keyword evidence="6" id="KW-1185">Reference proteome</keyword>
<dbReference type="PANTHER" id="PTHR30570:SF1">
    <property type="entry name" value="PHOSPHATE-BINDING PROTEIN PSTS"/>
    <property type="match status" value="1"/>
</dbReference>
<dbReference type="InterPro" id="IPR024370">
    <property type="entry name" value="PBP_domain"/>
</dbReference>
<evidence type="ECO:0000256" key="1">
    <source>
        <dbReference type="ARBA" id="ARBA00022729"/>
    </source>
</evidence>
<keyword evidence="2" id="KW-0472">Membrane</keyword>
<sequence length="526" mass="56259">MGALRAGITAAFTLAAGLSCMAAYAQDVSLTSRDGSVSVSGDFLGFDGEFYRVDTEYGTLTIDGTGVRCDGPGCPDLNSFYPIVRFSGDRAVSVSLLPALTSAFAARYGYNTEITVSDDVYSVVLMDTVTGAPAALMEFSQTSSAEGFADLLTENTDIAVSLREVNTQERKMAKDAGMGDLSDPIRARVLGLDAIVPIVSPSNPLTTISITDLENILSGDVKNWKDIGGQDAPIVLFLDENTTSDSASLLKMLVNSNADALNSGLSILASVQTSVEAIENDPYGLTFARLSTVGKVKVLGLTGACGFRTNVVSSDVKTEDYPLTQPMFLYTPARRLPKIARDFLDYVLSPAAQIVIARSPFVDQGIEELGFRDHGRRFANAIQHAGDEIGLEDLQAIVNDLYGARRLSLGFRFEDGTARLDAQSLSNIQLLAQLIEAGVYDNKKLVFAGFSDGQGAASVNKRLSSKRATAVRNAVIAALGEAAQTDLLTTEIRGFGEAMPLACDDVAWGRGLNRRVEIWVRDDVYK</sequence>
<dbReference type="Pfam" id="PF00691">
    <property type="entry name" value="OmpA"/>
    <property type="match status" value="1"/>
</dbReference>
<dbReference type="InterPro" id="IPR050811">
    <property type="entry name" value="Phosphate_ABC_transporter"/>
</dbReference>
<dbReference type="GO" id="GO:0016020">
    <property type="term" value="C:membrane"/>
    <property type="evidence" value="ECO:0007669"/>
    <property type="project" value="UniProtKB-UniRule"/>
</dbReference>
<dbReference type="SUPFAM" id="SSF53850">
    <property type="entry name" value="Periplasmic binding protein-like II"/>
    <property type="match status" value="1"/>
</dbReference>
<protein>
    <submittedName>
        <fullName evidence="5">Outer membrane porin F</fullName>
    </submittedName>
</protein>
<evidence type="ECO:0000313" key="6">
    <source>
        <dbReference type="Proteomes" id="UP000193307"/>
    </source>
</evidence>
<accession>A0A1Y5T2E7</accession>
<name>A0A1Y5T2E7_9RHOB</name>
<dbReference type="Gene3D" id="3.40.190.10">
    <property type="entry name" value="Periplasmic binding protein-like II"/>
    <property type="match status" value="2"/>
</dbReference>
<keyword evidence="1 3" id="KW-0732">Signal</keyword>
<dbReference type="STRING" id="658057.SAMN04488032_1108"/>
<feature type="domain" description="OmpA-like" evidence="4">
    <location>
        <begin position="400"/>
        <end position="524"/>
    </location>
</feature>
<evidence type="ECO:0000313" key="5">
    <source>
        <dbReference type="EMBL" id="SLN52475.1"/>
    </source>
</evidence>
<evidence type="ECO:0000259" key="4">
    <source>
        <dbReference type="PROSITE" id="PS51123"/>
    </source>
</evidence>
<dbReference type="PANTHER" id="PTHR30570">
    <property type="entry name" value="PERIPLASMIC PHOSPHATE BINDING COMPONENT OF PHOSPHATE ABC TRANSPORTER"/>
    <property type="match status" value="1"/>
</dbReference>
<dbReference type="PROSITE" id="PS51257">
    <property type="entry name" value="PROKAR_LIPOPROTEIN"/>
    <property type="match status" value="1"/>
</dbReference>
<gene>
    <name evidence="5" type="primary">oprF_4</name>
    <name evidence="5" type="ORF">PAM7971_02650</name>
</gene>
<dbReference type="Proteomes" id="UP000193307">
    <property type="component" value="Unassembled WGS sequence"/>
</dbReference>
<dbReference type="InterPro" id="IPR036737">
    <property type="entry name" value="OmpA-like_sf"/>
</dbReference>
<dbReference type="RefSeq" id="WP_244515707.1">
    <property type="nucleotide sequence ID" value="NZ_FNZV01000010.1"/>
</dbReference>
<feature type="chain" id="PRO_5010994465" evidence="3">
    <location>
        <begin position="26"/>
        <end position="526"/>
    </location>
</feature>
<dbReference type="CDD" id="cd07185">
    <property type="entry name" value="OmpA_C-like"/>
    <property type="match status" value="1"/>
</dbReference>
<dbReference type="AlphaFoldDB" id="A0A1Y5T2E7"/>
<dbReference type="EMBL" id="FWFW01000008">
    <property type="protein sequence ID" value="SLN52475.1"/>
    <property type="molecule type" value="Genomic_DNA"/>
</dbReference>
<dbReference type="Gene3D" id="3.30.1330.60">
    <property type="entry name" value="OmpA-like domain"/>
    <property type="match status" value="1"/>
</dbReference>
<dbReference type="SUPFAM" id="SSF103088">
    <property type="entry name" value="OmpA-like"/>
    <property type="match status" value="1"/>
</dbReference>
<reference evidence="5 6" key="1">
    <citation type="submission" date="2017-03" db="EMBL/GenBank/DDBJ databases">
        <authorList>
            <person name="Afonso C.L."/>
            <person name="Miller P.J."/>
            <person name="Scott M.A."/>
            <person name="Spackman E."/>
            <person name="Goraichik I."/>
            <person name="Dimitrov K.M."/>
            <person name="Suarez D.L."/>
            <person name="Swayne D.E."/>
        </authorList>
    </citation>
    <scope>NUCLEOTIDE SEQUENCE [LARGE SCALE GENOMIC DNA]</scope>
    <source>
        <strain evidence="5 6">CECT 7971</strain>
    </source>
</reference>
<organism evidence="5 6">
    <name type="scientific">Pacificibacter marinus</name>
    <dbReference type="NCBI Taxonomy" id="658057"/>
    <lineage>
        <taxon>Bacteria</taxon>
        <taxon>Pseudomonadati</taxon>
        <taxon>Pseudomonadota</taxon>
        <taxon>Alphaproteobacteria</taxon>
        <taxon>Rhodobacterales</taxon>
        <taxon>Roseobacteraceae</taxon>
        <taxon>Pacificibacter</taxon>
    </lineage>
</organism>
<dbReference type="InterPro" id="IPR006665">
    <property type="entry name" value="OmpA-like"/>
</dbReference>
<evidence type="ECO:0000256" key="3">
    <source>
        <dbReference type="SAM" id="SignalP"/>
    </source>
</evidence>
<proteinExistence type="predicted"/>